<protein>
    <submittedName>
        <fullName evidence="3">Uncharacterized protein</fullName>
    </submittedName>
</protein>
<accession>A0ABP0D357</accession>
<sequence>MAVVFTVMAGFFSGWLDIICLVANGLVNHPGDLGLANGFVGSIKQVVGTVSVSIYVAILQNRIAINLPKDVTTAAINAGLPADSIAAAIDAVSNGTAAALAAVPGINTTIELAIGDGVKMAWSSSFSTVYYSSLAFAGVAVIASLFSVDIDKYMTNYVSRRIGGTIAMDISPEKTIKNLHLTDDD</sequence>
<dbReference type="EMBL" id="CAWUHD010000258">
    <property type="protein sequence ID" value="CAK7238488.1"/>
    <property type="molecule type" value="Genomic_DNA"/>
</dbReference>
<comment type="caution">
    <text evidence="3">The sequence shown here is derived from an EMBL/GenBank/DDBJ whole genome shotgun (WGS) entry which is preliminary data.</text>
</comment>
<evidence type="ECO:0000313" key="3">
    <source>
        <dbReference type="EMBL" id="CAK7238488.1"/>
    </source>
</evidence>
<name>A0ABP0D357_9PEZI</name>
<evidence type="ECO:0000256" key="2">
    <source>
        <dbReference type="SAM" id="Phobius"/>
    </source>
</evidence>
<gene>
    <name evidence="3" type="ORF">SEUCBS140593_010739</name>
</gene>
<keyword evidence="2" id="KW-0472">Membrane</keyword>
<dbReference type="Pfam" id="PF06609">
    <property type="entry name" value="TRI12"/>
    <property type="match status" value="1"/>
</dbReference>
<dbReference type="InterPro" id="IPR010573">
    <property type="entry name" value="MFS_Str1/Tri12-like"/>
</dbReference>
<reference evidence="3 4" key="1">
    <citation type="submission" date="2024-01" db="EMBL/GenBank/DDBJ databases">
        <authorList>
            <person name="Allen C."/>
            <person name="Tagirdzhanova G."/>
        </authorList>
    </citation>
    <scope>NUCLEOTIDE SEQUENCE [LARGE SCALE GENOMIC DNA]</scope>
</reference>
<evidence type="ECO:0000313" key="4">
    <source>
        <dbReference type="Proteomes" id="UP001642482"/>
    </source>
</evidence>
<feature type="transmembrane region" description="Helical" evidence="2">
    <location>
        <begin position="7"/>
        <end position="27"/>
    </location>
</feature>
<keyword evidence="4" id="KW-1185">Reference proteome</keyword>
<feature type="transmembrane region" description="Helical" evidence="2">
    <location>
        <begin position="129"/>
        <end position="148"/>
    </location>
</feature>
<evidence type="ECO:0000256" key="1">
    <source>
        <dbReference type="ARBA" id="ARBA00022448"/>
    </source>
</evidence>
<keyword evidence="2" id="KW-0812">Transmembrane</keyword>
<dbReference type="Proteomes" id="UP001642482">
    <property type="component" value="Unassembled WGS sequence"/>
</dbReference>
<proteinExistence type="predicted"/>
<feature type="transmembrane region" description="Helical" evidence="2">
    <location>
        <begin position="39"/>
        <end position="59"/>
    </location>
</feature>
<keyword evidence="2" id="KW-1133">Transmembrane helix</keyword>
<organism evidence="3 4">
    <name type="scientific">Sporothrix eucalyptigena</name>
    <dbReference type="NCBI Taxonomy" id="1812306"/>
    <lineage>
        <taxon>Eukaryota</taxon>
        <taxon>Fungi</taxon>
        <taxon>Dikarya</taxon>
        <taxon>Ascomycota</taxon>
        <taxon>Pezizomycotina</taxon>
        <taxon>Sordariomycetes</taxon>
        <taxon>Sordariomycetidae</taxon>
        <taxon>Ophiostomatales</taxon>
        <taxon>Ophiostomataceae</taxon>
        <taxon>Sporothrix</taxon>
    </lineage>
</organism>
<keyword evidence="1" id="KW-0813">Transport</keyword>